<evidence type="ECO:0000313" key="1">
    <source>
        <dbReference type="EMBL" id="KAF2436595.1"/>
    </source>
</evidence>
<dbReference type="Gene3D" id="3.40.50.1820">
    <property type="entry name" value="alpha/beta hydrolase"/>
    <property type="match status" value="1"/>
</dbReference>
<keyword evidence="2" id="KW-1185">Reference proteome</keyword>
<gene>
    <name evidence="1" type="ORF">EJ08DRAFT_691757</name>
</gene>
<sequence length="95" mass="10766">MDGYQYGNRKLTSDHARGQGNYTLPQPTFILYPISDLAADWQALAVLVKSAVFLPNHYNTTIASSHWPQEELPDQFNAILSEWLGNVTFPSRSPW</sequence>
<dbReference type="SUPFAM" id="SSF53474">
    <property type="entry name" value="alpha/beta-Hydrolases"/>
    <property type="match status" value="1"/>
</dbReference>
<evidence type="ECO:0000313" key="2">
    <source>
        <dbReference type="Proteomes" id="UP000800235"/>
    </source>
</evidence>
<organism evidence="1 2">
    <name type="scientific">Tothia fuscella</name>
    <dbReference type="NCBI Taxonomy" id="1048955"/>
    <lineage>
        <taxon>Eukaryota</taxon>
        <taxon>Fungi</taxon>
        <taxon>Dikarya</taxon>
        <taxon>Ascomycota</taxon>
        <taxon>Pezizomycotina</taxon>
        <taxon>Dothideomycetes</taxon>
        <taxon>Pleosporomycetidae</taxon>
        <taxon>Venturiales</taxon>
        <taxon>Cylindrosympodiaceae</taxon>
        <taxon>Tothia</taxon>
    </lineage>
</organism>
<evidence type="ECO:0008006" key="3">
    <source>
        <dbReference type="Google" id="ProtNLM"/>
    </source>
</evidence>
<dbReference type="Proteomes" id="UP000800235">
    <property type="component" value="Unassembled WGS sequence"/>
</dbReference>
<name>A0A9P4U446_9PEZI</name>
<protein>
    <recommendedName>
        <fullName evidence="3">Epoxide hydrolase</fullName>
    </recommendedName>
</protein>
<accession>A0A9P4U446</accession>
<reference evidence="1" key="1">
    <citation type="journal article" date="2020" name="Stud. Mycol.">
        <title>101 Dothideomycetes genomes: a test case for predicting lifestyles and emergence of pathogens.</title>
        <authorList>
            <person name="Haridas S."/>
            <person name="Albert R."/>
            <person name="Binder M."/>
            <person name="Bloem J."/>
            <person name="Labutti K."/>
            <person name="Salamov A."/>
            <person name="Andreopoulos B."/>
            <person name="Baker S."/>
            <person name="Barry K."/>
            <person name="Bills G."/>
            <person name="Bluhm B."/>
            <person name="Cannon C."/>
            <person name="Castanera R."/>
            <person name="Culley D."/>
            <person name="Daum C."/>
            <person name="Ezra D."/>
            <person name="Gonzalez J."/>
            <person name="Henrissat B."/>
            <person name="Kuo A."/>
            <person name="Liang C."/>
            <person name="Lipzen A."/>
            <person name="Lutzoni F."/>
            <person name="Magnuson J."/>
            <person name="Mondo S."/>
            <person name="Nolan M."/>
            <person name="Ohm R."/>
            <person name="Pangilinan J."/>
            <person name="Park H.-J."/>
            <person name="Ramirez L."/>
            <person name="Alfaro M."/>
            <person name="Sun H."/>
            <person name="Tritt A."/>
            <person name="Yoshinaga Y."/>
            <person name="Zwiers L.-H."/>
            <person name="Turgeon B."/>
            <person name="Goodwin S."/>
            <person name="Spatafora J."/>
            <person name="Crous P."/>
            <person name="Grigoriev I."/>
        </authorList>
    </citation>
    <scope>NUCLEOTIDE SEQUENCE</scope>
    <source>
        <strain evidence="1">CBS 130266</strain>
    </source>
</reference>
<dbReference type="OrthoDB" id="8119704at2759"/>
<dbReference type="EMBL" id="MU007010">
    <property type="protein sequence ID" value="KAF2436595.1"/>
    <property type="molecule type" value="Genomic_DNA"/>
</dbReference>
<proteinExistence type="predicted"/>
<dbReference type="AlphaFoldDB" id="A0A9P4U446"/>
<dbReference type="InterPro" id="IPR029058">
    <property type="entry name" value="AB_hydrolase_fold"/>
</dbReference>
<comment type="caution">
    <text evidence="1">The sequence shown here is derived from an EMBL/GenBank/DDBJ whole genome shotgun (WGS) entry which is preliminary data.</text>
</comment>